<evidence type="ECO:0000256" key="3">
    <source>
        <dbReference type="ARBA" id="ARBA00022694"/>
    </source>
</evidence>
<evidence type="ECO:0000256" key="1">
    <source>
        <dbReference type="ARBA" id="ARBA00001946"/>
    </source>
</evidence>
<evidence type="ECO:0000259" key="13">
    <source>
        <dbReference type="Pfam" id="PF01966"/>
    </source>
</evidence>
<dbReference type="PANTHER" id="PTHR47545:SF1">
    <property type="entry name" value="MULTIFUNCTIONAL CCA PROTEIN"/>
    <property type="match status" value="1"/>
</dbReference>
<dbReference type="Pfam" id="PF01743">
    <property type="entry name" value="PolyA_pol"/>
    <property type="match status" value="1"/>
</dbReference>
<organism evidence="15 16">
    <name type="scientific">Moheibacter stercoris</name>
    <dbReference type="NCBI Taxonomy" id="1628251"/>
    <lineage>
        <taxon>Bacteria</taxon>
        <taxon>Pseudomonadati</taxon>
        <taxon>Bacteroidota</taxon>
        <taxon>Flavobacteriia</taxon>
        <taxon>Flavobacteriales</taxon>
        <taxon>Weeksellaceae</taxon>
        <taxon>Moheibacter</taxon>
    </lineage>
</organism>
<dbReference type="EMBL" id="JBEPMO010000007">
    <property type="protein sequence ID" value="MET3731892.1"/>
    <property type="molecule type" value="Genomic_DNA"/>
</dbReference>
<evidence type="ECO:0000256" key="2">
    <source>
        <dbReference type="ARBA" id="ARBA00022679"/>
    </source>
</evidence>
<protein>
    <submittedName>
        <fullName evidence="15">Nucleotidyltransferase with HDIG domain</fullName>
    </submittedName>
</protein>
<evidence type="ECO:0000256" key="5">
    <source>
        <dbReference type="ARBA" id="ARBA00022723"/>
    </source>
</evidence>
<dbReference type="CDD" id="cd00077">
    <property type="entry name" value="HDc"/>
    <property type="match status" value="1"/>
</dbReference>
<dbReference type="PANTHER" id="PTHR47545">
    <property type="entry name" value="MULTIFUNCTIONAL CCA PROTEIN"/>
    <property type="match status" value="1"/>
</dbReference>
<dbReference type="RefSeq" id="WP_354508585.1">
    <property type="nucleotide sequence ID" value="NZ_JBEPMO010000007.1"/>
</dbReference>
<name>A0ABV2LTK4_9FLAO</name>
<comment type="cofactor">
    <cofactor evidence="1">
        <name>Mg(2+)</name>
        <dbReference type="ChEBI" id="CHEBI:18420"/>
    </cofactor>
</comment>
<dbReference type="InterPro" id="IPR003607">
    <property type="entry name" value="HD/PDEase_dom"/>
</dbReference>
<proteinExistence type="inferred from homology"/>
<evidence type="ECO:0000259" key="14">
    <source>
        <dbReference type="Pfam" id="PF12627"/>
    </source>
</evidence>
<feature type="domain" description="HD" evidence="13">
    <location>
        <begin position="259"/>
        <end position="344"/>
    </location>
</feature>
<evidence type="ECO:0000313" key="16">
    <source>
        <dbReference type="Proteomes" id="UP001549146"/>
    </source>
</evidence>
<evidence type="ECO:0000256" key="4">
    <source>
        <dbReference type="ARBA" id="ARBA00022695"/>
    </source>
</evidence>
<dbReference type="InterPro" id="IPR006674">
    <property type="entry name" value="HD_domain"/>
</dbReference>
<evidence type="ECO:0000256" key="11">
    <source>
        <dbReference type="RuleBase" id="RU003953"/>
    </source>
</evidence>
<keyword evidence="8" id="KW-0067">ATP-binding</keyword>
<comment type="caution">
    <text evidence="15">The sequence shown here is derived from an EMBL/GenBank/DDBJ whole genome shotgun (WGS) entry which is preliminary data.</text>
</comment>
<keyword evidence="7" id="KW-0692">RNA repair</keyword>
<evidence type="ECO:0000256" key="6">
    <source>
        <dbReference type="ARBA" id="ARBA00022741"/>
    </source>
</evidence>
<keyword evidence="9" id="KW-0460">Magnesium</keyword>
<dbReference type="InterPro" id="IPR050124">
    <property type="entry name" value="tRNA_CCA-adding_enzyme"/>
</dbReference>
<evidence type="ECO:0000256" key="7">
    <source>
        <dbReference type="ARBA" id="ARBA00022800"/>
    </source>
</evidence>
<dbReference type="Gene3D" id="3.30.460.10">
    <property type="entry name" value="Beta Polymerase, domain 2"/>
    <property type="match status" value="1"/>
</dbReference>
<keyword evidence="16" id="KW-1185">Reference proteome</keyword>
<dbReference type="NCBIfam" id="TIGR00277">
    <property type="entry name" value="HDIG"/>
    <property type="match status" value="1"/>
</dbReference>
<gene>
    <name evidence="15" type="ORF">ABID46_001474</name>
</gene>
<dbReference type="InterPro" id="IPR043519">
    <property type="entry name" value="NT_sf"/>
</dbReference>
<keyword evidence="3" id="KW-0819">tRNA processing</keyword>
<keyword evidence="5" id="KW-0479">Metal-binding</keyword>
<dbReference type="Pfam" id="PF01966">
    <property type="entry name" value="HD"/>
    <property type="match status" value="1"/>
</dbReference>
<evidence type="ECO:0000259" key="12">
    <source>
        <dbReference type="Pfam" id="PF01743"/>
    </source>
</evidence>
<dbReference type="InterPro" id="IPR006675">
    <property type="entry name" value="HDIG_dom"/>
</dbReference>
<keyword evidence="10 11" id="KW-0694">RNA-binding</keyword>
<dbReference type="Gene3D" id="1.10.3090.10">
    <property type="entry name" value="cca-adding enzyme, domain 2"/>
    <property type="match status" value="1"/>
</dbReference>
<evidence type="ECO:0000256" key="10">
    <source>
        <dbReference type="ARBA" id="ARBA00022884"/>
    </source>
</evidence>
<evidence type="ECO:0000313" key="15">
    <source>
        <dbReference type="EMBL" id="MET3731892.1"/>
    </source>
</evidence>
<evidence type="ECO:0000256" key="8">
    <source>
        <dbReference type="ARBA" id="ARBA00022840"/>
    </source>
</evidence>
<dbReference type="Pfam" id="PF12627">
    <property type="entry name" value="PolyA_pol_RNAbd"/>
    <property type="match status" value="1"/>
</dbReference>
<feature type="domain" description="tRNA nucleotidyltransferase/poly(A) polymerase RNA and SrmB- binding" evidence="14">
    <location>
        <begin position="183"/>
        <end position="241"/>
    </location>
</feature>
<dbReference type="SUPFAM" id="SSF81301">
    <property type="entry name" value="Nucleotidyltransferase"/>
    <property type="match status" value="1"/>
</dbReference>
<dbReference type="CDD" id="cd05398">
    <property type="entry name" value="NT_ClassII-CCAase"/>
    <property type="match status" value="1"/>
</dbReference>
<dbReference type="SUPFAM" id="SSF81891">
    <property type="entry name" value="Poly A polymerase C-terminal region-like"/>
    <property type="match status" value="1"/>
</dbReference>
<dbReference type="InterPro" id="IPR032828">
    <property type="entry name" value="PolyA_RNA-bd"/>
</dbReference>
<reference evidence="15 16" key="1">
    <citation type="submission" date="2024-06" db="EMBL/GenBank/DDBJ databases">
        <title>Genomic Encyclopedia of Type Strains, Phase IV (KMG-IV): sequencing the most valuable type-strain genomes for metagenomic binning, comparative biology and taxonomic classification.</title>
        <authorList>
            <person name="Goeker M."/>
        </authorList>
    </citation>
    <scope>NUCLEOTIDE SEQUENCE [LARGE SCALE GENOMIC DNA]</scope>
    <source>
        <strain evidence="15 16">DSM 29388</strain>
    </source>
</reference>
<evidence type="ECO:0000256" key="9">
    <source>
        <dbReference type="ARBA" id="ARBA00022842"/>
    </source>
</evidence>
<dbReference type="InterPro" id="IPR002646">
    <property type="entry name" value="PolA_pol_head_dom"/>
</dbReference>
<keyword evidence="4" id="KW-0548">Nucleotidyltransferase</keyword>
<comment type="similarity">
    <text evidence="11">Belongs to the tRNA nucleotidyltransferase/poly(A) polymerase family.</text>
</comment>
<feature type="domain" description="Poly A polymerase head" evidence="12">
    <location>
        <begin position="26"/>
        <end position="155"/>
    </location>
</feature>
<dbReference type="Proteomes" id="UP001549146">
    <property type="component" value="Unassembled WGS sequence"/>
</dbReference>
<accession>A0ABV2LTK4</accession>
<sequence length="477" mass="54830">MNLEGAIKHPIFQLVSESAQELQQDVYVVGGFVRDYLLDRNQKKDIDFVTVGSGINLATNVHGKVKSASKLSVFKRFGTAMFKMNDLELEFVGARKESYSEDSRKPYVEDGTLDDDQKRRDFTINAMAISLNQGDYGELVDPFGGIQDLEQKIIRTPLDPDITYSDDPLRMMRAIRFAAQLQFEIEEESFQSIIRNAERILIVSQERVMDEFQKIMQTDKPSIGLKLLDDAGLMQYILPELVALKGIEEVEGQKHKDNFYHTLEVVDNIAPHTDNIWLRWAALLHDIGKAPTKRYDKTIGWTFHSHEFVGAKMAFKLFKRQKLPLGAPLKYVQKIVKLSSRPISLIDEHVTDSALRRLLFEAGEDFDDLITLCKADITTKNERKQRKFKENFQVVEQKIKEVEERDRVRNFQPPISGEEIMETFGLQPCKEIGIIKMSIKEAILEGEIENNYESALKYMLELGKKLYLVPKLKNSDL</sequence>
<keyword evidence="6" id="KW-0547">Nucleotide-binding</keyword>
<keyword evidence="2 11" id="KW-0808">Transferase</keyword>